<accession>A0A2J6SEL6</accession>
<gene>
    <name evidence="1" type="ORF">K444DRAFT_622761</name>
</gene>
<sequence>MVDGGGKELVGAWRFVIEEREVGGVVLVLVVREEEGVGGWEKERSGMNGMIRVSFGRRVLGIMRLSFWRRVLVVVCAIVGNLDGAMWNVRVGYEWTAWLWNDVEKEQRFLGHVDTRR</sequence>
<dbReference type="RefSeq" id="XP_024726100.1">
    <property type="nucleotide sequence ID" value="XM_024882157.1"/>
</dbReference>
<dbReference type="GeneID" id="36590234"/>
<keyword evidence="2" id="KW-1185">Reference proteome</keyword>
<reference evidence="1 2" key="1">
    <citation type="submission" date="2016-04" db="EMBL/GenBank/DDBJ databases">
        <title>A degradative enzymes factory behind the ericoid mycorrhizal symbiosis.</title>
        <authorList>
            <consortium name="DOE Joint Genome Institute"/>
            <person name="Martino E."/>
            <person name="Morin E."/>
            <person name="Grelet G."/>
            <person name="Kuo A."/>
            <person name="Kohler A."/>
            <person name="Daghino S."/>
            <person name="Barry K."/>
            <person name="Choi C."/>
            <person name="Cichocki N."/>
            <person name="Clum A."/>
            <person name="Copeland A."/>
            <person name="Hainaut M."/>
            <person name="Haridas S."/>
            <person name="Labutti K."/>
            <person name="Lindquist E."/>
            <person name="Lipzen A."/>
            <person name="Khouja H.-R."/>
            <person name="Murat C."/>
            <person name="Ohm R."/>
            <person name="Olson A."/>
            <person name="Spatafora J."/>
            <person name="Veneault-Fourrey C."/>
            <person name="Henrissat B."/>
            <person name="Grigoriev I."/>
            <person name="Martin F."/>
            <person name="Perotto S."/>
        </authorList>
    </citation>
    <scope>NUCLEOTIDE SEQUENCE [LARGE SCALE GENOMIC DNA]</scope>
    <source>
        <strain evidence="1 2">E</strain>
    </source>
</reference>
<dbReference type="AlphaFoldDB" id="A0A2J6SEL6"/>
<evidence type="ECO:0000313" key="1">
    <source>
        <dbReference type="EMBL" id="PMD49196.1"/>
    </source>
</evidence>
<dbReference type="InParanoid" id="A0A2J6SEL6"/>
<name>A0A2J6SEL6_9HELO</name>
<dbReference type="Proteomes" id="UP000235371">
    <property type="component" value="Unassembled WGS sequence"/>
</dbReference>
<protein>
    <submittedName>
        <fullName evidence="1">Uncharacterized protein</fullName>
    </submittedName>
</protein>
<proteinExistence type="predicted"/>
<evidence type="ECO:0000313" key="2">
    <source>
        <dbReference type="Proteomes" id="UP000235371"/>
    </source>
</evidence>
<dbReference type="EMBL" id="KZ613921">
    <property type="protein sequence ID" value="PMD49196.1"/>
    <property type="molecule type" value="Genomic_DNA"/>
</dbReference>
<organism evidence="1 2">
    <name type="scientific">Hyaloscypha bicolor E</name>
    <dbReference type="NCBI Taxonomy" id="1095630"/>
    <lineage>
        <taxon>Eukaryota</taxon>
        <taxon>Fungi</taxon>
        <taxon>Dikarya</taxon>
        <taxon>Ascomycota</taxon>
        <taxon>Pezizomycotina</taxon>
        <taxon>Leotiomycetes</taxon>
        <taxon>Helotiales</taxon>
        <taxon>Hyaloscyphaceae</taxon>
        <taxon>Hyaloscypha</taxon>
        <taxon>Hyaloscypha bicolor</taxon>
    </lineage>
</organism>